<keyword evidence="3" id="KW-1185">Reference proteome</keyword>
<name>A0ABQ5CE66_9ASTR</name>
<evidence type="ECO:0000313" key="3">
    <source>
        <dbReference type="Proteomes" id="UP001151760"/>
    </source>
</evidence>
<reference evidence="2" key="1">
    <citation type="journal article" date="2022" name="Int. J. Mol. Sci.">
        <title>Draft Genome of Tanacetum Coccineum: Genomic Comparison of Closely Related Tanacetum-Family Plants.</title>
        <authorList>
            <person name="Yamashiro T."/>
            <person name="Shiraishi A."/>
            <person name="Nakayama K."/>
            <person name="Satake H."/>
        </authorList>
    </citation>
    <scope>NUCLEOTIDE SEQUENCE</scope>
</reference>
<feature type="compositionally biased region" description="Polar residues" evidence="1">
    <location>
        <begin position="138"/>
        <end position="148"/>
    </location>
</feature>
<feature type="compositionally biased region" description="Basic and acidic residues" evidence="1">
    <location>
        <begin position="149"/>
        <end position="186"/>
    </location>
</feature>
<protein>
    <submittedName>
        <fullName evidence="2">Uncharacterized protein</fullName>
    </submittedName>
</protein>
<evidence type="ECO:0000256" key="1">
    <source>
        <dbReference type="SAM" id="MobiDB-lite"/>
    </source>
</evidence>
<dbReference type="EMBL" id="BQNB010014173">
    <property type="protein sequence ID" value="GJT24923.1"/>
    <property type="molecule type" value="Genomic_DNA"/>
</dbReference>
<reference evidence="2" key="2">
    <citation type="submission" date="2022-01" db="EMBL/GenBank/DDBJ databases">
        <authorList>
            <person name="Yamashiro T."/>
            <person name="Shiraishi A."/>
            <person name="Satake H."/>
            <person name="Nakayama K."/>
        </authorList>
    </citation>
    <scope>NUCLEOTIDE SEQUENCE</scope>
</reference>
<dbReference type="Proteomes" id="UP001151760">
    <property type="component" value="Unassembled WGS sequence"/>
</dbReference>
<evidence type="ECO:0000313" key="2">
    <source>
        <dbReference type="EMBL" id="GJT24923.1"/>
    </source>
</evidence>
<gene>
    <name evidence="2" type="ORF">Tco_0894860</name>
</gene>
<feature type="region of interest" description="Disordered" evidence="1">
    <location>
        <begin position="134"/>
        <end position="188"/>
    </location>
</feature>
<comment type="caution">
    <text evidence="2">The sequence shown here is derived from an EMBL/GenBank/DDBJ whole genome shotgun (WGS) entry which is preliminary data.</text>
</comment>
<accession>A0ABQ5CE66</accession>
<sequence length="316" mass="36054">MTVNDLEKVLSDQCDSSGRCTAAELKGFRIIRQDKQRAPKTREKVRSGCLIMHQVIRGCVVDECELRDRVLGVTVASRTAVHGHKNSRGLGKIVSTVVLAHSTRVRFVFGQCCSAGGLGLWVSFVLFPSDNAERDGKNLSQLQSSSRGGETKGAQKERGEERRDNEERVQKEEEKKRREAEEPENRVKRKNRIRLREQKLALENNSCLSNLERQIWLTSENDESESPNARNRNNREVHLDYLRHLKESVETLREIVEEAKVERPLDRSYRIILVSRFENDHFGAIMGYGDYVIGDSVISRDFTMWKGLGTPPQSVC</sequence>
<organism evidence="2 3">
    <name type="scientific">Tanacetum coccineum</name>
    <dbReference type="NCBI Taxonomy" id="301880"/>
    <lineage>
        <taxon>Eukaryota</taxon>
        <taxon>Viridiplantae</taxon>
        <taxon>Streptophyta</taxon>
        <taxon>Embryophyta</taxon>
        <taxon>Tracheophyta</taxon>
        <taxon>Spermatophyta</taxon>
        <taxon>Magnoliopsida</taxon>
        <taxon>eudicotyledons</taxon>
        <taxon>Gunneridae</taxon>
        <taxon>Pentapetalae</taxon>
        <taxon>asterids</taxon>
        <taxon>campanulids</taxon>
        <taxon>Asterales</taxon>
        <taxon>Asteraceae</taxon>
        <taxon>Asteroideae</taxon>
        <taxon>Anthemideae</taxon>
        <taxon>Anthemidinae</taxon>
        <taxon>Tanacetum</taxon>
    </lineage>
</organism>
<proteinExistence type="predicted"/>